<dbReference type="NCBIfam" id="TIGR00413">
    <property type="entry name" value="rlpA"/>
    <property type="match status" value="1"/>
</dbReference>
<evidence type="ECO:0000313" key="7">
    <source>
        <dbReference type="EMBL" id="MDR6539034.1"/>
    </source>
</evidence>
<evidence type="ECO:0000256" key="3">
    <source>
        <dbReference type="HAMAP-Rule" id="MF_02071"/>
    </source>
</evidence>
<keyword evidence="7" id="KW-0378">Hydrolase</keyword>
<keyword evidence="2 3" id="KW-0961">Cell wall biogenesis/degradation</keyword>
<evidence type="ECO:0000256" key="5">
    <source>
        <dbReference type="SAM" id="MobiDB-lite"/>
    </source>
</evidence>
<dbReference type="Proteomes" id="UP001184230">
    <property type="component" value="Unassembled WGS sequence"/>
</dbReference>
<dbReference type="InterPro" id="IPR012997">
    <property type="entry name" value="RplA"/>
</dbReference>
<dbReference type="EMBL" id="JAVDRF010000013">
    <property type="protein sequence ID" value="MDR6539034.1"/>
    <property type="molecule type" value="Genomic_DNA"/>
</dbReference>
<dbReference type="EC" id="4.2.2.-" evidence="3"/>
<dbReference type="Pfam" id="PF03330">
    <property type="entry name" value="DPBB_1"/>
    <property type="match status" value="1"/>
</dbReference>
<organism evidence="7 8">
    <name type="scientific">Variovorax soli</name>
    <dbReference type="NCBI Taxonomy" id="376815"/>
    <lineage>
        <taxon>Bacteria</taxon>
        <taxon>Pseudomonadati</taxon>
        <taxon>Pseudomonadota</taxon>
        <taxon>Betaproteobacteria</taxon>
        <taxon>Burkholderiales</taxon>
        <taxon>Comamonadaceae</taxon>
        <taxon>Variovorax</taxon>
    </lineage>
</organism>
<dbReference type="Gene3D" id="2.40.40.10">
    <property type="entry name" value="RlpA-like domain"/>
    <property type="match status" value="1"/>
</dbReference>
<evidence type="ECO:0000313" key="8">
    <source>
        <dbReference type="Proteomes" id="UP001184230"/>
    </source>
</evidence>
<dbReference type="CDD" id="cd22268">
    <property type="entry name" value="DPBB_RlpA-like"/>
    <property type="match status" value="1"/>
</dbReference>
<evidence type="ECO:0000256" key="1">
    <source>
        <dbReference type="ARBA" id="ARBA00023239"/>
    </source>
</evidence>
<keyword evidence="1 3" id="KW-0456">Lyase</keyword>
<feature type="domain" description="RlpA-like protein double-psi beta-barrel" evidence="6">
    <location>
        <begin position="137"/>
        <end position="226"/>
    </location>
</feature>
<feature type="region of interest" description="Disordered" evidence="5">
    <location>
        <begin position="98"/>
        <end position="138"/>
    </location>
</feature>
<evidence type="ECO:0000256" key="2">
    <source>
        <dbReference type="ARBA" id="ARBA00023316"/>
    </source>
</evidence>
<dbReference type="SUPFAM" id="SSF50685">
    <property type="entry name" value="Barwin-like endoglucanases"/>
    <property type="match status" value="1"/>
</dbReference>
<keyword evidence="8" id="KW-1185">Reference proteome</keyword>
<dbReference type="RefSeq" id="WP_309906392.1">
    <property type="nucleotide sequence ID" value="NZ_JAVDRF010000013.1"/>
</dbReference>
<keyword evidence="7" id="KW-0449">Lipoprotein</keyword>
<dbReference type="PANTHER" id="PTHR34183">
    <property type="entry name" value="ENDOLYTIC PEPTIDOGLYCAN TRANSGLYCOSYLASE RLPA"/>
    <property type="match status" value="1"/>
</dbReference>
<dbReference type="GO" id="GO:0016787">
    <property type="term" value="F:hydrolase activity"/>
    <property type="evidence" value="ECO:0007669"/>
    <property type="project" value="UniProtKB-KW"/>
</dbReference>
<feature type="region of interest" description="Disordered" evidence="5">
    <location>
        <begin position="228"/>
        <end position="273"/>
    </location>
</feature>
<name>A0ABU1NKP5_9BURK</name>
<dbReference type="PANTHER" id="PTHR34183:SF8">
    <property type="entry name" value="ENDOLYTIC PEPTIDOGLYCAN TRANSGLYCOSYLASE RLPA-RELATED"/>
    <property type="match status" value="1"/>
</dbReference>
<evidence type="ECO:0000256" key="4">
    <source>
        <dbReference type="RuleBase" id="RU003495"/>
    </source>
</evidence>
<protein>
    <recommendedName>
        <fullName evidence="3">Endolytic peptidoglycan transglycosylase RlpA</fullName>
        <ecNumber evidence="3">4.2.2.-</ecNumber>
    </recommendedName>
</protein>
<comment type="caution">
    <text evidence="7">The sequence shown here is derived from an EMBL/GenBank/DDBJ whole genome shotgun (WGS) entry which is preliminary data.</text>
</comment>
<feature type="compositionally biased region" description="Low complexity" evidence="5">
    <location>
        <begin position="115"/>
        <end position="128"/>
    </location>
</feature>
<dbReference type="InterPro" id="IPR036908">
    <property type="entry name" value="RlpA-like_sf"/>
</dbReference>
<evidence type="ECO:0000259" key="6">
    <source>
        <dbReference type="Pfam" id="PF03330"/>
    </source>
</evidence>
<comment type="function">
    <text evidence="3">Lytic transglycosylase with a strong preference for naked glycan strands that lack stem peptides.</text>
</comment>
<dbReference type="InterPro" id="IPR034718">
    <property type="entry name" value="RlpA"/>
</dbReference>
<dbReference type="InterPro" id="IPR009009">
    <property type="entry name" value="RlpA-like_DPBB"/>
</dbReference>
<gene>
    <name evidence="3" type="primary">rlpA</name>
    <name evidence="7" type="ORF">J2739_004829</name>
</gene>
<accession>A0ABU1NKP5</accession>
<sequence>MIRKLASGQYRLYSRKIDSKTGRRRNLGTFRHARAGRAARARGAVLQAAWLIAARLTAMSTLPRYWRIAALKACIACAVSGCAITPAPRDTVEPGAVRDVLSSPEPAPKSPQSTAPASVSKPSSAAKPGLDRSSGKQVGKASFYADKFAGRKMADGTRMDPHDDNAASKTLPLGTTAKVTNLETGDSAVVTIQDRGPYVKDRIIDLSPSTARKIGISRQDGLAEVEVTPLAIPENDGAKPGGPRSDDKGYKASGRHLDSHEDLVNKPVRDLGH</sequence>
<dbReference type="HAMAP" id="MF_02071">
    <property type="entry name" value="RlpA"/>
    <property type="match status" value="1"/>
</dbReference>
<comment type="similarity">
    <text evidence="3 4">Belongs to the RlpA family.</text>
</comment>
<reference evidence="7 8" key="1">
    <citation type="submission" date="2023-07" db="EMBL/GenBank/DDBJ databases">
        <title>Sorghum-associated microbial communities from plants grown in Nebraska, USA.</title>
        <authorList>
            <person name="Schachtman D."/>
        </authorList>
    </citation>
    <scope>NUCLEOTIDE SEQUENCE [LARGE SCALE GENOMIC DNA]</scope>
    <source>
        <strain evidence="7 8">DS1781</strain>
    </source>
</reference>
<proteinExistence type="inferred from homology"/>
<feature type="compositionally biased region" description="Basic and acidic residues" evidence="5">
    <location>
        <begin position="244"/>
        <end position="273"/>
    </location>
</feature>